<reference evidence="2" key="2">
    <citation type="submission" date="2022-01" db="EMBL/GenBank/DDBJ databases">
        <authorList>
            <person name="Yamashiro T."/>
            <person name="Shiraishi A."/>
            <person name="Satake H."/>
            <person name="Nakayama K."/>
        </authorList>
    </citation>
    <scope>NUCLEOTIDE SEQUENCE</scope>
</reference>
<dbReference type="GO" id="GO:0003964">
    <property type="term" value="F:RNA-directed DNA polymerase activity"/>
    <property type="evidence" value="ECO:0007669"/>
    <property type="project" value="UniProtKB-KW"/>
</dbReference>
<protein>
    <submittedName>
        <fullName evidence="2">RNA-directed DNA polymerase, eukaryota, reverse transcriptase zinc-binding domain protein</fullName>
    </submittedName>
</protein>
<comment type="caution">
    <text evidence="2">The sequence shown here is derived from an EMBL/GenBank/DDBJ whole genome shotgun (WGS) entry which is preliminary data.</text>
</comment>
<keyword evidence="2" id="KW-0548">Nucleotidyltransferase</keyword>
<evidence type="ECO:0000313" key="3">
    <source>
        <dbReference type="Proteomes" id="UP001151760"/>
    </source>
</evidence>
<evidence type="ECO:0000313" key="2">
    <source>
        <dbReference type="EMBL" id="GJT00844.1"/>
    </source>
</evidence>
<name>A0ABQ5AFN2_9ASTR</name>
<organism evidence="2 3">
    <name type="scientific">Tanacetum coccineum</name>
    <dbReference type="NCBI Taxonomy" id="301880"/>
    <lineage>
        <taxon>Eukaryota</taxon>
        <taxon>Viridiplantae</taxon>
        <taxon>Streptophyta</taxon>
        <taxon>Embryophyta</taxon>
        <taxon>Tracheophyta</taxon>
        <taxon>Spermatophyta</taxon>
        <taxon>Magnoliopsida</taxon>
        <taxon>eudicotyledons</taxon>
        <taxon>Gunneridae</taxon>
        <taxon>Pentapetalae</taxon>
        <taxon>asterids</taxon>
        <taxon>campanulids</taxon>
        <taxon>Asterales</taxon>
        <taxon>Asteraceae</taxon>
        <taxon>Asteroideae</taxon>
        <taxon>Anthemideae</taxon>
        <taxon>Anthemidinae</taxon>
        <taxon>Tanacetum</taxon>
    </lineage>
</organism>
<dbReference type="EMBL" id="BQNB010012227">
    <property type="protein sequence ID" value="GJT00844.1"/>
    <property type="molecule type" value="Genomic_DNA"/>
</dbReference>
<sequence length="187" mass="22041">MLSKRSSLLLMARSFSWNSWVPRKVNICAWRVFLNHLPTRANLMHRGIQVQNPCCAFCEVHLESTNHCFFSCPKIEILWLKIWDWWKASGSFNPSLEDILKKIVGFSEDKKVSKIFHAVSMIVIWHVWTWRNKIIHAASIEEANSARHEDNFSTVQRLSLLWIFSRAPFRSHSWDSWVRQPYDLGVS</sequence>
<dbReference type="Proteomes" id="UP001151760">
    <property type="component" value="Unassembled WGS sequence"/>
</dbReference>
<evidence type="ECO:0000259" key="1">
    <source>
        <dbReference type="Pfam" id="PF13966"/>
    </source>
</evidence>
<dbReference type="InterPro" id="IPR026960">
    <property type="entry name" value="RVT-Znf"/>
</dbReference>
<feature type="domain" description="Reverse transcriptase zinc-binding" evidence="1">
    <location>
        <begin position="13"/>
        <end position="79"/>
    </location>
</feature>
<accession>A0ABQ5AFN2</accession>
<reference evidence="2" key="1">
    <citation type="journal article" date="2022" name="Int. J. Mol. Sci.">
        <title>Draft Genome of Tanacetum Coccineum: Genomic Comparison of Closely Related Tanacetum-Family Plants.</title>
        <authorList>
            <person name="Yamashiro T."/>
            <person name="Shiraishi A."/>
            <person name="Nakayama K."/>
            <person name="Satake H."/>
        </authorList>
    </citation>
    <scope>NUCLEOTIDE SEQUENCE</scope>
</reference>
<keyword evidence="3" id="KW-1185">Reference proteome</keyword>
<keyword evidence="2" id="KW-0808">Transferase</keyword>
<dbReference type="Pfam" id="PF13966">
    <property type="entry name" value="zf-RVT"/>
    <property type="match status" value="1"/>
</dbReference>
<gene>
    <name evidence="2" type="ORF">Tco_0822013</name>
</gene>
<keyword evidence="2" id="KW-0695">RNA-directed DNA polymerase</keyword>
<proteinExistence type="predicted"/>